<sequence length="58" mass="6507">MSQSTPEVFEAHEDAYAMPDSALTYNHNESAVFEVREDAYSTPDAALTYNHNEILIEA</sequence>
<accession>A0ABV0AG66</accession>
<comment type="caution">
    <text evidence="1">The sequence shown here is derived from an EMBL/GenBank/DDBJ whole genome shotgun (WGS) entry which is preliminary data.</text>
</comment>
<dbReference type="EMBL" id="JBDJAW010000002">
    <property type="protein sequence ID" value="MEN3534339.1"/>
    <property type="molecule type" value="Genomic_DNA"/>
</dbReference>
<protein>
    <submittedName>
        <fullName evidence="1">Uncharacterized protein</fullName>
    </submittedName>
</protein>
<evidence type="ECO:0000313" key="1">
    <source>
        <dbReference type="EMBL" id="MEN3534339.1"/>
    </source>
</evidence>
<organism evidence="1 2">
    <name type="scientific">Microbispora maris</name>
    <dbReference type="NCBI Taxonomy" id="3144104"/>
    <lineage>
        <taxon>Bacteria</taxon>
        <taxon>Bacillati</taxon>
        <taxon>Actinomycetota</taxon>
        <taxon>Actinomycetes</taxon>
        <taxon>Streptosporangiales</taxon>
        <taxon>Streptosporangiaceae</taxon>
        <taxon>Microbispora</taxon>
    </lineage>
</organism>
<dbReference type="Proteomes" id="UP001447516">
    <property type="component" value="Unassembled WGS sequence"/>
</dbReference>
<proteinExistence type="predicted"/>
<evidence type="ECO:0000313" key="2">
    <source>
        <dbReference type="Proteomes" id="UP001447516"/>
    </source>
</evidence>
<name>A0ABV0AG66_9ACTN</name>
<reference evidence="1 2" key="1">
    <citation type="submission" date="2024-05" db="EMBL/GenBank/DDBJ databases">
        <title>Microbispora sp.ZYX-F-249.</title>
        <authorList>
            <person name="Xie H."/>
        </authorList>
    </citation>
    <scope>NUCLEOTIDE SEQUENCE [LARGE SCALE GENOMIC DNA]</scope>
    <source>
        <strain evidence="1 2">ZYX-F-249</strain>
    </source>
</reference>
<gene>
    <name evidence="1" type="ORF">AAH991_04420</name>
</gene>
<dbReference type="RefSeq" id="WP_346224429.1">
    <property type="nucleotide sequence ID" value="NZ_JBDJAW010000002.1"/>
</dbReference>
<keyword evidence="2" id="KW-1185">Reference proteome</keyword>